<gene>
    <name evidence="1" type="ORF">CBM2594_U40032</name>
</gene>
<dbReference type="Proteomes" id="UP000257139">
    <property type="component" value="Unassembled WGS sequence"/>
</dbReference>
<dbReference type="AlphaFoldDB" id="A0A7Z7JJI9"/>
<proteinExistence type="predicted"/>
<accession>A0A7Z7JJI9</accession>
<evidence type="ECO:0000313" key="2">
    <source>
        <dbReference type="Proteomes" id="UP000257139"/>
    </source>
</evidence>
<protein>
    <submittedName>
        <fullName evidence="1">Uncharacterized protein</fullName>
    </submittedName>
</protein>
<dbReference type="EMBL" id="OGUU01000051">
    <property type="protein sequence ID" value="SPC26127.1"/>
    <property type="molecule type" value="Genomic_DNA"/>
</dbReference>
<organism evidence="1 2">
    <name type="scientific">Cupriavidus taiwanensis</name>
    <dbReference type="NCBI Taxonomy" id="164546"/>
    <lineage>
        <taxon>Bacteria</taxon>
        <taxon>Pseudomonadati</taxon>
        <taxon>Pseudomonadota</taxon>
        <taxon>Betaproteobacteria</taxon>
        <taxon>Burkholderiales</taxon>
        <taxon>Burkholderiaceae</taxon>
        <taxon>Cupriavidus</taxon>
    </lineage>
</organism>
<sequence length="56" mass="6476">MVARVCKYMKLKILAKQVLAWRRCALRIKGIPSFPYGAKLEAYFSTLKPTFKVGKR</sequence>
<name>A0A7Z7JJI9_9BURK</name>
<evidence type="ECO:0000313" key="1">
    <source>
        <dbReference type="EMBL" id="SPC26127.1"/>
    </source>
</evidence>
<reference evidence="1 2" key="1">
    <citation type="submission" date="2018-01" db="EMBL/GenBank/DDBJ databases">
        <authorList>
            <person name="Clerissi C."/>
        </authorList>
    </citation>
    <scope>NUCLEOTIDE SEQUENCE [LARGE SCALE GENOMIC DNA]</scope>
    <source>
        <strain evidence="1">Cupriavidus taiwanensis STM 6021</strain>
    </source>
</reference>
<comment type="caution">
    <text evidence="1">The sequence shown here is derived from an EMBL/GenBank/DDBJ whole genome shotgun (WGS) entry which is preliminary data.</text>
</comment>